<feature type="domain" description="Septin-type G" evidence="9">
    <location>
        <begin position="675"/>
        <end position="948"/>
    </location>
</feature>
<dbReference type="PANTHER" id="PTHR37884:SF1">
    <property type="entry name" value="SEPTIN 4"/>
    <property type="match status" value="1"/>
</dbReference>
<dbReference type="GO" id="GO:0097227">
    <property type="term" value="C:sperm annulus"/>
    <property type="evidence" value="ECO:0007669"/>
    <property type="project" value="Ensembl"/>
</dbReference>
<organism evidence="10 11">
    <name type="scientific">Pan paniscus</name>
    <name type="common">Pygmy chimpanzee</name>
    <name type="synonym">Bonobo</name>
    <dbReference type="NCBI Taxonomy" id="9597"/>
    <lineage>
        <taxon>Eukaryota</taxon>
        <taxon>Metazoa</taxon>
        <taxon>Chordata</taxon>
        <taxon>Craniata</taxon>
        <taxon>Vertebrata</taxon>
        <taxon>Euteleostomi</taxon>
        <taxon>Mammalia</taxon>
        <taxon>Eutheria</taxon>
        <taxon>Euarchontoglires</taxon>
        <taxon>Primates</taxon>
        <taxon>Haplorrhini</taxon>
        <taxon>Catarrhini</taxon>
        <taxon>Hominidae</taxon>
        <taxon>Pan</taxon>
    </lineage>
</organism>
<dbReference type="GO" id="GO:0000287">
    <property type="term" value="F:magnesium ion binding"/>
    <property type="evidence" value="ECO:0007669"/>
    <property type="project" value="Ensembl"/>
</dbReference>
<feature type="region of interest" description="Disordered" evidence="8">
    <location>
        <begin position="583"/>
        <end position="649"/>
    </location>
</feature>
<comment type="subcellular location">
    <subcellularLocation>
        <location evidence="1">Cytoplasm</location>
    </subcellularLocation>
</comment>
<dbReference type="GeneTree" id="ENSGT00390000018146"/>
<evidence type="ECO:0000256" key="7">
    <source>
        <dbReference type="RuleBase" id="RU004560"/>
    </source>
</evidence>
<reference evidence="10" key="2">
    <citation type="submission" date="2025-08" db="UniProtKB">
        <authorList>
            <consortium name="Ensembl"/>
        </authorList>
    </citation>
    <scope>IDENTIFICATION</scope>
</reference>
<name>A0A2R9A487_PANPA</name>
<feature type="compositionally biased region" description="Polar residues" evidence="8">
    <location>
        <begin position="384"/>
        <end position="400"/>
    </location>
</feature>
<sequence length="1012" mass="114149">MGSTQKGTIYQMVKTNKPGAKVAVSAQRGSEVTTNTSPQRGHGYVLASSHQSAAVSLNPSHRRSEAAHPTTPHSASDYPRSVSLQSGPGHYAVPTPRGTETGPRTESSRHSSPHLKSQKTQTLASHASSRQWKVSPPREEAARRGGESKSGREVGHHASSIPDAKSTHQLSFQDQKNNLQSQILEDDPPSKVQNPQGVRVPRRILSYPKDEAVQTEPIQRITTTSEIRSPRSPSLPEHGSSCVSADYQTAQRRVPVEQSETGPYGPIPSKPKALYRNMNLDSSLKLSVLKDSDGVHRVSAQVDPESLHKYSVYPETKPSAKVLVSSQVESNVRTPIRGNSEVGRRVTISPGVQSVEPTHHVTVPSVSEGSHKSSMFVTPEPIYKQQTQKPPETTYMSQGPTPRYPELSQKPSIHAELELTPRPLPPRSLPRYGPDSSWWPLLNPEVETPQSQLTTPDFEPKCSPSLDLLLSGFKIDSSPFCEDLKFQREKASLSPPSPPKEFPSWAPLSEVPQTPKHTCKQPIQRFTAFFLDVSEEMYNRVIWWLKGLCFSLLWIKRFLEDTTDDGELSKFVKDFSGNASCHPPEAKTWASRPQVPEPRPQAPDLYDDDLEFRPPSWPQSSDNQQYFCAPAPLSPSARPRSPWGKLDPYDSSEDDKEYVGFATLPNQVHRKSVKKGFDFTLMVAGESGLGKSTLVNSLFLTDLYRDRKLLGAEERIMQTVEITKHAVDIEEKGVRLRLTIVDTPGFGDAVNNTECWKPVAEYIDQQFEQYFRDESGLNRKNIQDNRVHCCLYFISPFGHGLRPLDVEFMKALHQRVNIVPILAKADTLTPPEVDRKKRKIREEIEHFGIKIYQFPDCDSDEDEDFKLQDQALKESIPFAVIGSNTVVEARGRRVRGRLYPWGIVEVENPGHCDFVKLRTMLVRTHMQDLKDVTRETHYENYRAQCIQSMTRLVVKERNRNKLTRESGTDFPIPAVPPGTDPETEKLIREKDEELRRMQEMLHKIQKQMKENY</sequence>
<feature type="compositionally biased region" description="Basic and acidic residues" evidence="8">
    <location>
        <begin position="136"/>
        <end position="156"/>
    </location>
</feature>
<reference evidence="10" key="3">
    <citation type="submission" date="2025-09" db="UniProtKB">
        <authorList>
            <consortium name="Ensembl"/>
        </authorList>
    </citation>
    <scope>IDENTIFICATION</scope>
</reference>
<feature type="region of interest" description="Disordered" evidence="8">
    <location>
        <begin position="17"/>
        <end position="242"/>
    </location>
</feature>
<feature type="compositionally biased region" description="Polar residues" evidence="8">
    <location>
        <begin position="27"/>
        <end position="39"/>
    </location>
</feature>
<evidence type="ECO:0000256" key="4">
    <source>
        <dbReference type="ARBA" id="ARBA00022741"/>
    </source>
</evidence>
<dbReference type="InterPro" id="IPR027417">
    <property type="entry name" value="P-loop_NTPase"/>
</dbReference>
<dbReference type="GO" id="GO:0042802">
    <property type="term" value="F:identical protein binding"/>
    <property type="evidence" value="ECO:0007669"/>
    <property type="project" value="Ensembl"/>
</dbReference>
<evidence type="ECO:0000256" key="3">
    <source>
        <dbReference type="ARBA" id="ARBA00022618"/>
    </source>
</evidence>
<feature type="compositionally biased region" description="Polar residues" evidence="8">
    <location>
        <begin position="118"/>
        <end position="132"/>
    </location>
</feature>
<dbReference type="STRING" id="9597.ENSPPAP00000010095"/>
<dbReference type="GO" id="GO:0031105">
    <property type="term" value="C:septin complex"/>
    <property type="evidence" value="ECO:0007669"/>
    <property type="project" value="Ensembl"/>
</dbReference>
<protein>
    <submittedName>
        <fullName evidence="10">Septin 4</fullName>
    </submittedName>
</protein>
<feature type="compositionally biased region" description="Low complexity" evidence="8">
    <location>
        <begin position="94"/>
        <end position="105"/>
    </location>
</feature>
<dbReference type="PANTHER" id="PTHR37884">
    <property type="entry name" value="SEPTIN 4"/>
    <property type="match status" value="1"/>
</dbReference>
<dbReference type="GO" id="GO:0003924">
    <property type="term" value="F:GTPase activity"/>
    <property type="evidence" value="ECO:0007669"/>
    <property type="project" value="Ensembl"/>
</dbReference>
<evidence type="ECO:0000256" key="2">
    <source>
        <dbReference type="ARBA" id="ARBA00022490"/>
    </source>
</evidence>
<dbReference type="Pfam" id="PF00735">
    <property type="entry name" value="Septin"/>
    <property type="match status" value="1"/>
</dbReference>
<dbReference type="Bgee" id="ENSPPAG00000028255">
    <property type="expression patterns" value="Expressed in cerebellum and 6 other cell types or tissues"/>
</dbReference>
<evidence type="ECO:0000256" key="6">
    <source>
        <dbReference type="ARBA" id="ARBA00023306"/>
    </source>
</evidence>
<evidence type="ECO:0000313" key="10">
    <source>
        <dbReference type="Ensembl" id="ENSPPAP00000010095.1"/>
    </source>
</evidence>
<dbReference type="Proteomes" id="UP000240080">
    <property type="component" value="Chromosome 17"/>
</dbReference>
<evidence type="ECO:0000256" key="8">
    <source>
        <dbReference type="SAM" id="MobiDB-lite"/>
    </source>
</evidence>
<dbReference type="GO" id="GO:0005525">
    <property type="term" value="F:GTP binding"/>
    <property type="evidence" value="ECO:0007669"/>
    <property type="project" value="UniProtKB-KW"/>
</dbReference>
<accession>A0A2R9A487</accession>
<dbReference type="InterPro" id="IPR030379">
    <property type="entry name" value="G_SEPTIN_dom"/>
</dbReference>
<keyword evidence="6" id="KW-0131">Cell cycle</keyword>
<evidence type="ECO:0000313" key="11">
    <source>
        <dbReference type="Proteomes" id="UP000240080"/>
    </source>
</evidence>
<dbReference type="InterPro" id="IPR027979">
    <property type="entry name" value="DUF4655"/>
</dbReference>
<feature type="compositionally biased region" description="Polar residues" evidence="8">
    <location>
        <begin position="364"/>
        <end position="376"/>
    </location>
</feature>
<dbReference type="EMBL" id="AJFE02058897">
    <property type="status" value="NOT_ANNOTATED_CDS"/>
    <property type="molecule type" value="Genomic_DNA"/>
</dbReference>
<keyword evidence="4 7" id="KW-0547">Nucleotide-binding</keyword>
<dbReference type="AlphaFoldDB" id="A0A2R9A487"/>
<dbReference type="InterPro" id="IPR016491">
    <property type="entry name" value="Septin"/>
</dbReference>
<dbReference type="FunFam" id="3.40.50.300:FF:000064">
    <property type="entry name" value="Septin 4"/>
    <property type="match status" value="1"/>
</dbReference>
<evidence type="ECO:0000259" key="9">
    <source>
        <dbReference type="PROSITE" id="PS51719"/>
    </source>
</evidence>
<gene>
    <name evidence="10" type="primary">SEPTIN4</name>
</gene>
<keyword evidence="2" id="KW-0963">Cytoplasm</keyword>
<feature type="compositionally biased region" description="Polar residues" evidence="8">
    <location>
        <begin position="48"/>
        <end position="59"/>
    </location>
</feature>
<dbReference type="GO" id="GO:2001244">
    <property type="term" value="P:positive regulation of intrinsic apoptotic signaling pathway"/>
    <property type="evidence" value="ECO:0007669"/>
    <property type="project" value="Ensembl"/>
</dbReference>
<dbReference type="EMBL" id="AJFE02058898">
    <property type="status" value="NOT_ANNOTATED_CDS"/>
    <property type="molecule type" value="Genomic_DNA"/>
</dbReference>
<keyword evidence="11" id="KW-1185">Reference proteome</keyword>
<dbReference type="Ensembl" id="ENSPPAT00000032742.1">
    <property type="protein sequence ID" value="ENSPPAP00000010095.1"/>
    <property type="gene ID" value="ENSPPAG00000028255.1"/>
</dbReference>
<feature type="compositionally biased region" description="Low complexity" evidence="8">
    <location>
        <begin position="629"/>
        <end position="642"/>
    </location>
</feature>
<reference evidence="10 11" key="1">
    <citation type="journal article" date="2012" name="Nature">
        <title>The bonobo genome compared with the chimpanzee and human genomes.</title>
        <authorList>
            <person name="Prufer K."/>
            <person name="Munch K."/>
            <person name="Hellmann I."/>
            <person name="Akagi K."/>
            <person name="Miller J.R."/>
            <person name="Walenz B."/>
            <person name="Koren S."/>
            <person name="Sutton G."/>
            <person name="Kodira C."/>
            <person name="Winer R."/>
            <person name="Knight J.R."/>
            <person name="Mullikin J.C."/>
            <person name="Meader S.J."/>
            <person name="Ponting C.P."/>
            <person name="Lunter G."/>
            <person name="Higashino S."/>
            <person name="Hobolth A."/>
            <person name="Dutheil J."/>
            <person name="Karakoc E."/>
            <person name="Alkan C."/>
            <person name="Sajjadian S."/>
            <person name="Catacchio C.R."/>
            <person name="Ventura M."/>
            <person name="Marques-Bonet T."/>
            <person name="Eichler E.E."/>
            <person name="Andre C."/>
            <person name="Atencia R."/>
            <person name="Mugisha L."/>
            <person name="Junhold J."/>
            <person name="Patterson N."/>
            <person name="Siebauer M."/>
            <person name="Good J.M."/>
            <person name="Fischer A."/>
            <person name="Ptak S.E."/>
            <person name="Lachmann M."/>
            <person name="Symer D.E."/>
            <person name="Mailund T."/>
            <person name="Schierup M.H."/>
            <person name="Andres A.M."/>
            <person name="Kelso J."/>
            <person name="Paabo S."/>
        </authorList>
    </citation>
    <scope>NUCLEOTIDE SEQUENCE [LARGE SCALE GENOMIC DNA]</scope>
</reference>
<dbReference type="PROSITE" id="PS51719">
    <property type="entry name" value="G_SEPTIN"/>
    <property type="match status" value="1"/>
</dbReference>
<dbReference type="GO" id="GO:0098793">
    <property type="term" value="C:presynapse"/>
    <property type="evidence" value="ECO:0007669"/>
    <property type="project" value="Ensembl"/>
</dbReference>
<evidence type="ECO:0000256" key="1">
    <source>
        <dbReference type="ARBA" id="ARBA00004496"/>
    </source>
</evidence>
<dbReference type="SUPFAM" id="SSF52540">
    <property type="entry name" value="P-loop containing nucleoside triphosphate hydrolases"/>
    <property type="match status" value="1"/>
</dbReference>
<feature type="region of interest" description="Disordered" evidence="8">
    <location>
        <begin position="962"/>
        <end position="982"/>
    </location>
</feature>
<dbReference type="GO" id="GO:0005739">
    <property type="term" value="C:mitochondrion"/>
    <property type="evidence" value="ECO:0007669"/>
    <property type="project" value="Ensembl"/>
</dbReference>
<dbReference type="GO" id="GO:0098691">
    <property type="term" value="C:dopaminergic synapse"/>
    <property type="evidence" value="ECO:0007669"/>
    <property type="project" value="Ensembl"/>
</dbReference>
<dbReference type="Pfam" id="PF15548">
    <property type="entry name" value="DUF4655"/>
    <property type="match status" value="1"/>
</dbReference>
<feature type="compositionally biased region" description="Polar residues" evidence="8">
    <location>
        <begin position="216"/>
        <end position="227"/>
    </location>
</feature>
<dbReference type="GO" id="GO:0031398">
    <property type="term" value="P:positive regulation of protein ubiquitination"/>
    <property type="evidence" value="ECO:0007669"/>
    <property type="project" value="Ensembl"/>
</dbReference>
<comment type="similarity">
    <text evidence="7">Belongs to the TRAFAC class TrmE-Era-EngA-EngB-Septin-like GTPase superfamily. Septin GTPase family.</text>
</comment>
<dbReference type="Gene3D" id="3.40.50.300">
    <property type="entry name" value="P-loop containing nucleotide triphosphate hydrolases"/>
    <property type="match status" value="1"/>
</dbReference>
<proteinExistence type="inferred from homology"/>
<dbReference type="CDD" id="cd01850">
    <property type="entry name" value="CDC_Septin"/>
    <property type="match status" value="1"/>
</dbReference>
<keyword evidence="3" id="KW-0132">Cell division</keyword>
<evidence type="ECO:0000256" key="5">
    <source>
        <dbReference type="ARBA" id="ARBA00023134"/>
    </source>
</evidence>
<dbReference type="GO" id="GO:0051301">
    <property type="term" value="P:cell division"/>
    <property type="evidence" value="ECO:0007669"/>
    <property type="project" value="UniProtKB-KW"/>
</dbReference>
<feature type="region of interest" description="Disordered" evidence="8">
    <location>
        <begin position="351"/>
        <end position="408"/>
    </location>
</feature>
<keyword evidence="5 7" id="KW-0342">GTP-binding</keyword>
<feature type="compositionally biased region" description="Polar residues" evidence="8">
    <location>
        <begin position="167"/>
        <end position="183"/>
    </location>
</feature>